<accession>A0A7J0HDT3</accession>
<reference evidence="1 2" key="1">
    <citation type="submission" date="2019-07" db="EMBL/GenBank/DDBJ databases">
        <title>De Novo Assembly of kiwifruit Actinidia rufa.</title>
        <authorList>
            <person name="Sugita-Konishi S."/>
            <person name="Sato K."/>
            <person name="Mori E."/>
            <person name="Abe Y."/>
            <person name="Kisaki G."/>
            <person name="Hamano K."/>
            <person name="Suezawa K."/>
            <person name="Otani M."/>
            <person name="Fukuda T."/>
            <person name="Manabe T."/>
            <person name="Gomi K."/>
            <person name="Tabuchi M."/>
            <person name="Akimitsu K."/>
            <person name="Kataoka I."/>
        </authorList>
    </citation>
    <scope>NUCLEOTIDE SEQUENCE [LARGE SCALE GENOMIC DNA]</scope>
    <source>
        <strain evidence="2">cv. Fuchu</strain>
    </source>
</reference>
<dbReference type="Proteomes" id="UP000585474">
    <property type="component" value="Unassembled WGS sequence"/>
</dbReference>
<organism evidence="1 2">
    <name type="scientific">Actinidia rufa</name>
    <dbReference type="NCBI Taxonomy" id="165716"/>
    <lineage>
        <taxon>Eukaryota</taxon>
        <taxon>Viridiplantae</taxon>
        <taxon>Streptophyta</taxon>
        <taxon>Embryophyta</taxon>
        <taxon>Tracheophyta</taxon>
        <taxon>Spermatophyta</taxon>
        <taxon>Magnoliopsida</taxon>
        <taxon>eudicotyledons</taxon>
        <taxon>Gunneridae</taxon>
        <taxon>Pentapetalae</taxon>
        <taxon>asterids</taxon>
        <taxon>Ericales</taxon>
        <taxon>Actinidiaceae</taxon>
        <taxon>Actinidia</taxon>
    </lineage>
</organism>
<proteinExistence type="predicted"/>
<evidence type="ECO:0000313" key="2">
    <source>
        <dbReference type="Proteomes" id="UP000585474"/>
    </source>
</evidence>
<gene>
    <name evidence="1" type="ORF">Acr_29g0000360</name>
</gene>
<dbReference type="AlphaFoldDB" id="A0A7J0HDT3"/>
<evidence type="ECO:0000313" key="1">
    <source>
        <dbReference type="EMBL" id="GFZ20874.1"/>
    </source>
</evidence>
<keyword evidence="2" id="KW-1185">Reference proteome</keyword>
<protein>
    <submittedName>
        <fullName evidence="1">Uncharacterized protein</fullName>
    </submittedName>
</protein>
<comment type="caution">
    <text evidence="1">The sequence shown here is derived from an EMBL/GenBank/DDBJ whole genome shotgun (WGS) entry which is preliminary data.</text>
</comment>
<name>A0A7J0HDT3_9ERIC</name>
<sequence length="74" mass="8542">MIAKRTNPPITSSSSSINLKMATSWLLILLRQKQPPDHFKTCPAFDLHFDRWIPVQGLRLQHPHRLRSAAANRE</sequence>
<dbReference type="EMBL" id="BJWL01000029">
    <property type="protein sequence ID" value="GFZ20874.1"/>
    <property type="molecule type" value="Genomic_DNA"/>
</dbReference>